<dbReference type="InterPro" id="IPR029044">
    <property type="entry name" value="Nucleotide-diphossugar_trans"/>
</dbReference>
<protein>
    <submittedName>
        <fullName evidence="2">Nucleotidyltransferase family protein</fullName>
    </submittedName>
</protein>
<name>A0ABU7Z7S2_9MICO</name>
<reference evidence="2" key="1">
    <citation type="journal article" date="2024" name="Antonie Van Leeuwenhoek">
        <title>Isoptericola haloaureus sp. nov., a dimorphic actinobacterium isolated from mangrove sediments of southeast India, implicating biosaline agricultural significance through nitrogen fixation and salt tolerance genes.</title>
        <authorList>
            <person name="Prathaban M."/>
            <person name="Prathiviraj R."/>
            <person name="Ravichandran M."/>
            <person name="Natarajan S.D."/>
            <person name="Sobanaa M."/>
            <person name="Hari Krishna Kumar S."/>
            <person name="Chandrasekar V."/>
            <person name="Selvin J."/>
        </authorList>
    </citation>
    <scope>NUCLEOTIDE SEQUENCE</scope>
    <source>
        <strain evidence="2">MP1014</strain>
    </source>
</reference>
<dbReference type="Proteomes" id="UP001310387">
    <property type="component" value="Unassembled WGS sequence"/>
</dbReference>
<comment type="caution">
    <text evidence="2">The sequence shown here is derived from an EMBL/GenBank/DDBJ whole genome shotgun (WGS) entry which is preliminary data.</text>
</comment>
<dbReference type="InterPro" id="IPR025877">
    <property type="entry name" value="MobA-like_NTP_Trfase"/>
</dbReference>
<feature type="domain" description="MobA-like NTP transferase" evidence="1">
    <location>
        <begin position="5"/>
        <end position="169"/>
    </location>
</feature>
<dbReference type="RefSeq" id="WP_278236917.1">
    <property type="nucleotide sequence ID" value="NZ_JBAGLP010000118.1"/>
</dbReference>
<dbReference type="CDD" id="cd04182">
    <property type="entry name" value="GT_2_like_f"/>
    <property type="match status" value="1"/>
</dbReference>
<gene>
    <name evidence="2" type="ORF">V5O49_10265</name>
</gene>
<evidence type="ECO:0000259" key="1">
    <source>
        <dbReference type="Pfam" id="PF12804"/>
    </source>
</evidence>
<accession>A0ABU7Z7S2</accession>
<dbReference type="EMBL" id="JBAGLP010000118">
    <property type="protein sequence ID" value="MEG3615506.1"/>
    <property type="molecule type" value="Genomic_DNA"/>
</dbReference>
<keyword evidence="3" id="KW-1185">Reference proteome</keyword>
<proteinExistence type="predicted"/>
<dbReference type="PANTHER" id="PTHR43777:SF1">
    <property type="entry name" value="MOLYBDENUM COFACTOR CYTIDYLYLTRANSFERASE"/>
    <property type="match status" value="1"/>
</dbReference>
<dbReference type="Pfam" id="PF12804">
    <property type="entry name" value="NTP_transf_3"/>
    <property type="match status" value="1"/>
</dbReference>
<sequence>MRVCGLVLAAGAGTRFGGPKGLARTTSGDPWVRRAVAMLQDAGCDEVLVAVGARGPEVAALVPPSARAVTAASWADGLAATLRAGLDAAARGDAEVLVVTPVDTPDAPPEAVRRVLDRAAREAATPDDALARAVYSGRPGHPVLLGRAHWGEVRATLTGDAGAGRYLAARGALAVECGDLWSGHDVDRA</sequence>
<evidence type="ECO:0000313" key="2">
    <source>
        <dbReference type="EMBL" id="MEG3615506.1"/>
    </source>
</evidence>
<dbReference type="PANTHER" id="PTHR43777">
    <property type="entry name" value="MOLYBDENUM COFACTOR CYTIDYLYLTRANSFERASE"/>
    <property type="match status" value="1"/>
</dbReference>
<dbReference type="Gene3D" id="3.90.550.10">
    <property type="entry name" value="Spore Coat Polysaccharide Biosynthesis Protein SpsA, Chain A"/>
    <property type="match status" value="1"/>
</dbReference>
<evidence type="ECO:0000313" key="3">
    <source>
        <dbReference type="Proteomes" id="UP001310387"/>
    </source>
</evidence>
<dbReference type="SUPFAM" id="SSF53448">
    <property type="entry name" value="Nucleotide-diphospho-sugar transferases"/>
    <property type="match status" value="1"/>
</dbReference>
<organism evidence="2 3">
    <name type="scientific">Isoptericola haloaureus</name>
    <dbReference type="NCBI Taxonomy" id="1542902"/>
    <lineage>
        <taxon>Bacteria</taxon>
        <taxon>Bacillati</taxon>
        <taxon>Actinomycetota</taxon>
        <taxon>Actinomycetes</taxon>
        <taxon>Micrococcales</taxon>
        <taxon>Promicromonosporaceae</taxon>
        <taxon>Isoptericola</taxon>
    </lineage>
</organism>
<reference evidence="2" key="2">
    <citation type="submission" date="2024-02" db="EMBL/GenBank/DDBJ databases">
        <authorList>
            <person name="Prathaban M."/>
            <person name="Mythili R."/>
            <person name="Sharmila Devi N."/>
            <person name="Sobanaa M."/>
            <person name="Prathiviraj R."/>
            <person name="Selvin J."/>
        </authorList>
    </citation>
    <scope>NUCLEOTIDE SEQUENCE</scope>
    <source>
        <strain evidence="2">MP1014</strain>
    </source>
</reference>